<dbReference type="EMBL" id="JBHSMF010000009">
    <property type="protein sequence ID" value="MFC5499630.1"/>
    <property type="molecule type" value="Genomic_DNA"/>
</dbReference>
<comment type="caution">
    <text evidence="2">The sequence shown here is derived from an EMBL/GenBank/DDBJ whole genome shotgun (WGS) entry which is preliminary data.</text>
</comment>
<accession>A0ABW0NHV1</accession>
<evidence type="ECO:0000256" key="1">
    <source>
        <dbReference type="SAM" id="MobiDB-lite"/>
    </source>
</evidence>
<feature type="region of interest" description="Disordered" evidence="1">
    <location>
        <begin position="155"/>
        <end position="200"/>
    </location>
</feature>
<protein>
    <recommendedName>
        <fullName evidence="4">Phasin family protein</fullName>
    </recommendedName>
</protein>
<reference evidence="3" key="1">
    <citation type="journal article" date="2019" name="Int. J. Syst. Evol. Microbiol.">
        <title>The Global Catalogue of Microorganisms (GCM) 10K type strain sequencing project: providing services to taxonomists for standard genome sequencing and annotation.</title>
        <authorList>
            <consortium name="The Broad Institute Genomics Platform"/>
            <consortium name="The Broad Institute Genome Sequencing Center for Infectious Disease"/>
            <person name="Wu L."/>
            <person name="Ma J."/>
        </authorList>
    </citation>
    <scope>NUCLEOTIDE SEQUENCE [LARGE SCALE GENOMIC DNA]</scope>
    <source>
        <strain evidence="3">CCUG 57401</strain>
    </source>
</reference>
<sequence length="200" mass="21477">MDRGLALMARVAPKAKKATPDASTPDKKVLAAHEIVMSPLVQNAVGIHAWSKFAGDADLSELVKDLDKRIEKVQAGDMRSVEAMLYGQAMTLQTIFTSLARKATSQEYLKQFQAYLGMALKAQAQCRATLEALAEIKNPRPVAFLKQANISGGHQQVNNGLRQPVQQTGSAHGGEEIKSLPAPGLETKLETADEVGSAAR</sequence>
<feature type="compositionally biased region" description="Polar residues" evidence="1">
    <location>
        <begin position="155"/>
        <end position="170"/>
    </location>
</feature>
<organism evidence="2 3">
    <name type="scientific">Caenimonas terrae</name>
    <dbReference type="NCBI Taxonomy" id="696074"/>
    <lineage>
        <taxon>Bacteria</taxon>
        <taxon>Pseudomonadati</taxon>
        <taxon>Pseudomonadota</taxon>
        <taxon>Betaproteobacteria</taxon>
        <taxon>Burkholderiales</taxon>
        <taxon>Comamonadaceae</taxon>
        <taxon>Caenimonas</taxon>
    </lineage>
</organism>
<evidence type="ECO:0000313" key="2">
    <source>
        <dbReference type="EMBL" id="MFC5499630.1"/>
    </source>
</evidence>
<evidence type="ECO:0000313" key="3">
    <source>
        <dbReference type="Proteomes" id="UP001596037"/>
    </source>
</evidence>
<keyword evidence="3" id="KW-1185">Reference proteome</keyword>
<name>A0ABW0NHV1_9BURK</name>
<dbReference type="RefSeq" id="WP_376851848.1">
    <property type="nucleotide sequence ID" value="NZ_JBHSMF010000009.1"/>
</dbReference>
<proteinExistence type="predicted"/>
<evidence type="ECO:0008006" key="4">
    <source>
        <dbReference type="Google" id="ProtNLM"/>
    </source>
</evidence>
<dbReference type="Proteomes" id="UP001596037">
    <property type="component" value="Unassembled WGS sequence"/>
</dbReference>
<gene>
    <name evidence="2" type="ORF">ACFPOE_18955</name>
</gene>